<dbReference type="AlphaFoldDB" id="Q8XZB1"/>
<dbReference type="EMBL" id="AL646052">
    <property type="protein sequence ID" value="CAD15193.1"/>
    <property type="molecule type" value="Genomic_DNA"/>
</dbReference>
<dbReference type="RefSeq" id="WP_011001440.1">
    <property type="nucleotide sequence ID" value="NC_003295.1"/>
</dbReference>
<keyword evidence="2" id="KW-0812">Transmembrane</keyword>
<proteinExistence type="predicted"/>
<dbReference type="STRING" id="267608.RSc1491"/>
<keyword evidence="4" id="KW-1185">Reference proteome</keyword>
<sequence length="768" mass="81276">MFDAYKIGVTLSLVDHATPSIGRIMRGLAATEAEAAKLQKRLDGIRAGFVGGVASIAAGLALAAPFKTGIEHAEKFERALLRLKNIGGIEPAVVARIRADALAGKYPSMSATETVDSFRDLHTAFGDAAHAMQFMPQFAKANAVSKWVYGKSAVQGERETLALAQVAERLGGSNSPEAMGRAIDLVARIRAGTGGNLGALDLRAFASTMGANFAMMSNEGIAKLTAYSTEVGASKAGTATNSLLQNFLFGRGTEASGFWMHKYGLVDETVNERNLRATYGDKWQAHRNKVTAGAAIGSDLLQKDVPGWVQRYALPALMAHGITKPEDLAKFASYMASNRKGAEALSTFLTQLPRVLKDFHLVEASKGIDEQFEAVKDSPVAKIDTLKARWETALTNLGEGALPVVVPLAEKLGSALKRFNEYAEKNPGTIERMTDGFIDLSAVLIGGGVISMLDSSVHSFKLLKDVLFPVSRGLGGAAEATSALSKAIAMKEVGGVVGIGRIAAALGPVGLAGALIALGAGAIALIDKITEANAGKNKPHGRGFLPDEPEKPKTMMVPLGHRGRGIVYAEVPVPSYSNEGHNRSVAPPAGRSADGPGAHADQRRRQEDCGCGDAAPSTGDESPADRSQRVRPPHGSATAITEITAERDMRLVTMKQWDAFTALTNEIHEAMAQMGPIAQGLAVLVANSDPTDPAQVSIPINAMRAGAEMKKRAEELLERFEVMAKICTGERRQAGESLMEFFERFAAMDEVAILGAMSRNGVRLVGRG</sequence>
<dbReference type="HOGENOM" id="CLU_020674_0_0_4"/>
<evidence type="ECO:0000313" key="4">
    <source>
        <dbReference type="Proteomes" id="UP000001436"/>
    </source>
</evidence>
<evidence type="ECO:0000313" key="3">
    <source>
        <dbReference type="EMBL" id="CAD15193.1"/>
    </source>
</evidence>
<reference evidence="3 4" key="1">
    <citation type="journal article" date="2002" name="Nature">
        <title>Genome sequence of the plant pathogen Ralstonia solanacearum.</title>
        <authorList>
            <person name="Salanoubat M."/>
            <person name="Genin S."/>
            <person name="Artiguenave F."/>
            <person name="Gouzy J."/>
            <person name="Mangenot S."/>
            <person name="Arlat M."/>
            <person name="Billault A."/>
            <person name="Brottier P."/>
            <person name="Camus J.C."/>
            <person name="Cattolico L."/>
            <person name="Chandler M."/>
            <person name="Choisne N."/>
            <person name="Claudel-Renard C."/>
            <person name="Cunnac S."/>
            <person name="Demange N."/>
            <person name="Gaspin C."/>
            <person name="Lavie M."/>
            <person name="Moisan A."/>
            <person name="Robert C."/>
            <person name="Saurin W."/>
            <person name="Schiex T."/>
            <person name="Siguier P."/>
            <person name="Thebault P."/>
            <person name="Whalen M."/>
            <person name="Wincker P."/>
            <person name="Levy M."/>
            <person name="Weissenbach J."/>
            <person name="Boucher C.A."/>
        </authorList>
    </citation>
    <scope>NUCLEOTIDE SEQUENCE [LARGE SCALE GENOMIC DNA]</scope>
    <source>
        <strain evidence="4">ATCC BAA-1114 / GMI1000</strain>
    </source>
</reference>
<dbReference type="eggNOG" id="COG5283">
    <property type="taxonomic scope" value="Bacteria"/>
</dbReference>
<accession>Q8XZB1</accession>
<feature type="region of interest" description="Disordered" evidence="1">
    <location>
        <begin position="577"/>
        <end position="638"/>
    </location>
</feature>
<feature type="transmembrane region" description="Helical" evidence="2">
    <location>
        <begin position="47"/>
        <end position="66"/>
    </location>
</feature>
<evidence type="ECO:0000256" key="1">
    <source>
        <dbReference type="SAM" id="MobiDB-lite"/>
    </source>
</evidence>
<keyword evidence="2" id="KW-1133">Transmembrane helix</keyword>
<name>Q8XZB1_RALN1</name>
<dbReference type="KEGG" id="rso:RSc1491"/>
<organism evidence="3 4">
    <name type="scientific">Ralstonia nicotianae (strain ATCC BAA-1114 / GMI1000)</name>
    <name type="common">Ralstonia solanacearum</name>
    <dbReference type="NCBI Taxonomy" id="267608"/>
    <lineage>
        <taxon>Bacteria</taxon>
        <taxon>Pseudomonadati</taxon>
        <taxon>Pseudomonadota</taxon>
        <taxon>Betaproteobacteria</taxon>
        <taxon>Burkholderiales</taxon>
        <taxon>Burkholderiaceae</taxon>
        <taxon>Ralstonia</taxon>
        <taxon>Ralstonia solanacearum species complex</taxon>
    </lineage>
</organism>
<dbReference type="Proteomes" id="UP000001436">
    <property type="component" value="Chromosome"/>
</dbReference>
<gene>
    <name evidence="3" type="ordered locus">RSc1491</name>
</gene>
<keyword evidence="2" id="KW-0472">Membrane</keyword>
<evidence type="ECO:0000256" key="2">
    <source>
        <dbReference type="SAM" id="Phobius"/>
    </source>
</evidence>
<dbReference type="EnsemblBacteria" id="CAD15193">
    <property type="protein sequence ID" value="CAD15193"/>
    <property type="gene ID" value="RSc1491"/>
</dbReference>
<protein>
    <submittedName>
        <fullName evidence="3">Probable phage-related protein</fullName>
    </submittedName>
</protein>